<dbReference type="AlphaFoldDB" id="A0A9P0AKM3"/>
<dbReference type="OrthoDB" id="6763154at2759"/>
<dbReference type="EMBL" id="OV121132">
    <property type="protein sequence ID" value="CAH0545755.1"/>
    <property type="molecule type" value="Genomic_DNA"/>
</dbReference>
<feature type="chain" id="PRO_5040389698" evidence="1">
    <location>
        <begin position="20"/>
        <end position="126"/>
    </location>
</feature>
<sequence>MMSFKILLVLSGVLAIISAKSVEKLTNNEFDLRLCDYKSSPRLVYQETWTAATHAYGVSEIDFYWPINTINTKNITCIEAFNQFNMGDGGYPAIISGGLYEKEVKIKITSQPGKGLRYVMQISTEE</sequence>
<evidence type="ECO:0000256" key="1">
    <source>
        <dbReference type="SAM" id="SignalP"/>
    </source>
</evidence>
<reference evidence="2" key="1">
    <citation type="submission" date="2021-12" db="EMBL/GenBank/DDBJ databases">
        <authorList>
            <person name="King R."/>
        </authorList>
    </citation>
    <scope>NUCLEOTIDE SEQUENCE</scope>
</reference>
<protein>
    <submittedName>
        <fullName evidence="2">Uncharacterized protein</fullName>
    </submittedName>
</protein>
<accession>A0A9P0AKM3</accession>
<keyword evidence="1" id="KW-0732">Signal</keyword>
<feature type="signal peptide" evidence="1">
    <location>
        <begin position="1"/>
        <end position="19"/>
    </location>
</feature>
<dbReference type="Proteomes" id="UP001154078">
    <property type="component" value="Chromosome 1"/>
</dbReference>
<proteinExistence type="predicted"/>
<dbReference type="PANTHER" id="PTHR37685">
    <property type="entry name" value="GEO11136P1-RELATED"/>
    <property type="match status" value="1"/>
</dbReference>
<dbReference type="PANTHER" id="PTHR37685:SF1">
    <property type="entry name" value="GEO11136P1-RELATED"/>
    <property type="match status" value="1"/>
</dbReference>
<name>A0A9P0AKM3_BRAAE</name>
<evidence type="ECO:0000313" key="2">
    <source>
        <dbReference type="EMBL" id="CAH0545755.1"/>
    </source>
</evidence>
<evidence type="ECO:0000313" key="3">
    <source>
        <dbReference type="Proteomes" id="UP001154078"/>
    </source>
</evidence>
<dbReference type="Pfam" id="PF15868">
    <property type="entry name" value="MBF2"/>
    <property type="match status" value="1"/>
</dbReference>
<gene>
    <name evidence="2" type="ORF">MELIAE_LOCUS85</name>
</gene>
<keyword evidence="3" id="KW-1185">Reference proteome</keyword>
<dbReference type="InterPro" id="IPR031734">
    <property type="entry name" value="MBF2"/>
</dbReference>
<organism evidence="2 3">
    <name type="scientific">Brassicogethes aeneus</name>
    <name type="common">Rape pollen beetle</name>
    <name type="synonym">Meligethes aeneus</name>
    <dbReference type="NCBI Taxonomy" id="1431903"/>
    <lineage>
        <taxon>Eukaryota</taxon>
        <taxon>Metazoa</taxon>
        <taxon>Ecdysozoa</taxon>
        <taxon>Arthropoda</taxon>
        <taxon>Hexapoda</taxon>
        <taxon>Insecta</taxon>
        <taxon>Pterygota</taxon>
        <taxon>Neoptera</taxon>
        <taxon>Endopterygota</taxon>
        <taxon>Coleoptera</taxon>
        <taxon>Polyphaga</taxon>
        <taxon>Cucujiformia</taxon>
        <taxon>Nitidulidae</taxon>
        <taxon>Meligethinae</taxon>
        <taxon>Brassicogethes</taxon>
    </lineage>
</organism>